<dbReference type="SUPFAM" id="SSF47005">
    <property type="entry name" value="Peripheral subunit-binding domain of 2-oxo acid dehydrogenase complex"/>
    <property type="match status" value="1"/>
</dbReference>
<dbReference type="EC" id="2.3.1.12" evidence="6"/>
<evidence type="ECO:0000259" key="8">
    <source>
        <dbReference type="PROSITE" id="PS50968"/>
    </source>
</evidence>
<dbReference type="FunFam" id="3.30.559.10:FF:000003">
    <property type="entry name" value="Acetyltransferase component of pyruvate dehydrogenase complex"/>
    <property type="match status" value="1"/>
</dbReference>
<feature type="region of interest" description="Disordered" evidence="7">
    <location>
        <begin position="77"/>
        <end position="104"/>
    </location>
</feature>
<organism evidence="10 11">
    <name type="scientific">Galendromus occidentalis</name>
    <name type="common">western predatory mite</name>
    <dbReference type="NCBI Taxonomy" id="34638"/>
    <lineage>
        <taxon>Eukaryota</taxon>
        <taxon>Metazoa</taxon>
        <taxon>Ecdysozoa</taxon>
        <taxon>Arthropoda</taxon>
        <taxon>Chelicerata</taxon>
        <taxon>Arachnida</taxon>
        <taxon>Acari</taxon>
        <taxon>Parasitiformes</taxon>
        <taxon>Mesostigmata</taxon>
        <taxon>Gamasina</taxon>
        <taxon>Phytoseioidea</taxon>
        <taxon>Phytoseiidae</taxon>
        <taxon>Typhlodrominae</taxon>
        <taxon>Galendromus</taxon>
    </lineage>
</organism>
<dbReference type="GO" id="GO:0005739">
    <property type="term" value="C:mitochondrion"/>
    <property type="evidence" value="ECO:0007669"/>
    <property type="project" value="UniProtKB-SubCell"/>
</dbReference>
<dbReference type="InterPro" id="IPR004167">
    <property type="entry name" value="PSBD"/>
</dbReference>
<dbReference type="AlphaFoldDB" id="A0AAJ6VUQ8"/>
<dbReference type="PROSITE" id="PS50968">
    <property type="entry name" value="BIOTINYL_LIPOYL"/>
    <property type="match status" value="1"/>
</dbReference>
<keyword evidence="3 6" id="KW-0450">Lipoyl</keyword>
<dbReference type="Pfam" id="PF02817">
    <property type="entry name" value="E3_binding"/>
    <property type="match status" value="1"/>
</dbReference>
<dbReference type="Gene3D" id="2.40.50.100">
    <property type="match status" value="1"/>
</dbReference>
<dbReference type="PANTHER" id="PTHR23151:SF90">
    <property type="entry name" value="DIHYDROLIPOYLLYSINE-RESIDUE ACETYLTRANSFERASE COMPONENT OF PYRUVATE DEHYDROGENASE COMPLEX, MITOCHONDRIAL-RELATED"/>
    <property type="match status" value="1"/>
</dbReference>
<evidence type="ECO:0000256" key="5">
    <source>
        <dbReference type="ARBA" id="ARBA00023315"/>
    </source>
</evidence>
<dbReference type="InterPro" id="IPR001078">
    <property type="entry name" value="2-oxoacid_DH_actylTfrase"/>
</dbReference>
<sequence length="410" mass="43487">MEMGTIVSWDKQEGDKLNEGDLLCEIETDKATMGFETPEEGYLAKIILPAGSKDVPLGKLLCIIVSEEGDVAAFKDFKDTGAASPPPPKAAAPTPAPAAPKPVAAQITQAPGPAIPSVPGQRIKASPFAKALAAAKGLDLASVAGTGFGGRIVAADLNAAQPASAVGSGAGAATAAAERVPSFRYTDIDLTNMRQTIAKRLTESKQQIPHYSLTVEIEMDEVLKLREELNSNLKDGKLSVNDFIVKASALSCKKVPAANSSFMDTFIREFKAVDVSVAVSTPDGLITPIVFNADSKGLLEISKNTKELAGKAREKKLQPAEFLGGTFTVSNLGMFGVDQFTAIINPPQSCILSVGRTSEIARPCKENGYRTVKIMRVTLTCDHRVVDGAVGAQWLQSFRTYLEQPHTMLL</sequence>
<evidence type="ECO:0000256" key="2">
    <source>
        <dbReference type="ARBA" id="ARBA00022679"/>
    </source>
</evidence>
<dbReference type="GeneID" id="100901187"/>
<dbReference type="NCBIfam" id="TIGR01349">
    <property type="entry name" value="PDHac_trf_mito"/>
    <property type="match status" value="1"/>
</dbReference>
<evidence type="ECO:0000313" key="10">
    <source>
        <dbReference type="Proteomes" id="UP000694867"/>
    </source>
</evidence>
<dbReference type="PANTHER" id="PTHR23151">
    <property type="entry name" value="DIHYDROLIPOAMIDE ACETYL/SUCCINYL-TRANSFERASE-RELATED"/>
    <property type="match status" value="1"/>
</dbReference>
<dbReference type="SUPFAM" id="SSF51230">
    <property type="entry name" value="Single hybrid motif"/>
    <property type="match status" value="1"/>
</dbReference>
<dbReference type="Gene3D" id="4.10.320.10">
    <property type="entry name" value="E3-binding domain"/>
    <property type="match status" value="1"/>
</dbReference>
<dbReference type="GO" id="GO:0004742">
    <property type="term" value="F:dihydrolipoyllysine-residue acetyltransferase activity"/>
    <property type="evidence" value="ECO:0007669"/>
    <property type="project" value="UniProtKB-UniRule"/>
</dbReference>
<reference evidence="11" key="1">
    <citation type="submission" date="2025-08" db="UniProtKB">
        <authorList>
            <consortium name="RefSeq"/>
        </authorList>
    </citation>
    <scope>IDENTIFICATION</scope>
</reference>
<dbReference type="KEGG" id="goe:100901187"/>
<dbReference type="SUPFAM" id="SSF52777">
    <property type="entry name" value="CoA-dependent acyltransferases"/>
    <property type="match status" value="1"/>
</dbReference>
<keyword evidence="2 6" id="KW-0808">Transferase</keyword>
<dbReference type="PROSITE" id="PS00189">
    <property type="entry name" value="LIPOYL"/>
    <property type="match status" value="1"/>
</dbReference>
<feature type="compositionally biased region" description="Pro residues" evidence="7">
    <location>
        <begin position="84"/>
        <end position="100"/>
    </location>
</feature>
<comment type="similarity">
    <text evidence="1 6">Belongs to the 2-oxoacid dehydrogenase family.</text>
</comment>
<dbReference type="InterPro" id="IPR036625">
    <property type="entry name" value="E3-bd_dom_sf"/>
</dbReference>
<dbReference type="InterPro" id="IPR045257">
    <property type="entry name" value="E2/Pdx1"/>
</dbReference>
<keyword evidence="11" id="KW-0670">Pyruvate</keyword>
<keyword evidence="10" id="KW-1185">Reference proteome</keyword>
<dbReference type="RefSeq" id="XP_003738307.2">
    <property type="nucleotide sequence ID" value="XM_003738259.2"/>
</dbReference>
<comment type="function">
    <text evidence="6">The pyruvate dehydrogenase complex catalyzes the overall conversion of pyruvate to acetyl-CoA and CO(2).</text>
</comment>
<dbReference type="InterPro" id="IPR003016">
    <property type="entry name" value="2-oxoA_DH_lipoyl-BS"/>
</dbReference>
<evidence type="ECO:0000256" key="4">
    <source>
        <dbReference type="ARBA" id="ARBA00022946"/>
    </source>
</evidence>
<dbReference type="InterPro" id="IPR000089">
    <property type="entry name" value="Biotin_lipoyl"/>
</dbReference>
<evidence type="ECO:0000259" key="9">
    <source>
        <dbReference type="PROSITE" id="PS51826"/>
    </source>
</evidence>
<keyword evidence="4" id="KW-0809">Transit peptide</keyword>
<name>A0AAJ6VUQ8_9ACAR</name>
<dbReference type="InterPro" id="IPR023213">
    <property type="entry name" value="CAT-like_dom_sf"/>
</dbReference>
<comment type="subcellular location">
    <subcellularLocation>
        <location evidence="6">Mitochondrion</location>
    </subcellularLocation>
</comment>
<comment type="cofactor">
    <cofactor evidence="6">
        <name>(R)-lipoate</name>
        <dbReference type="ChEBI" id="CHEBI:83088"/>
    </cofactor>
    <text evidence="6">Binds 1 lipoyl cofactor covalently.</text>
</comment>
<evidence type="ECO:0000256" key="1">
    <source>
        <dbReference type="ARBA" id="ARBA00007317"/>
    </source>
</evidence>
<dbReference type="CTD" id="34021"/>
<dbReference type="Pfam" id="PF00364">
    <property type="entry name" value="Biotin_lipoyl"/>
    <property type="match status" value="1"/>
</dbReference>
<dbReference type="InterPro" id="IPR011053">
    <property type="entry name" value="Single_hybrid_motif"/>
</dbReference>
<accession>A0AAJ6VUQ8</accession>
<feature type="domain" description="Peripheral subunit-binding (PSBD)" evidence="9">
    <location>
        <begin position="124"/>
        <end position="161"/>
    </location>
</feature>
<feature type="domain" description="Lipoyl-binding" evidence="8">
    <location>
        <begin position="1"/>
        <end position="65"/>
    </location>
</feature>
<dbReference type="InterPro" id="IPR006257">
    <property type="entry name" value="LAT1"/>
</dbReference>
<keyword evidence="5 6" id="KW-0012">Acyltransferase</keyword>
<dbReference type="GO" id="GO:0006086">
    <property type="term" value="P:pyruvate decarboxylation to acetyl-CoA"/>
    <property type="evidence" value="ECO:0007669"/>
    <property type="project" value="InterPro"/>
</dbReference>
<dbReference type="CDD" id="cd06849">
    <property type="entry name" value="lipoyl_domain"/>
    <property type="match status" value="1"/>
</dbReference>
<dbReference type="GO" id="GO:0045254">
    <property type="term" value="C:pyruvate dehydrogenase complex"/>
    <property type="evidence" value="ECO:0007669"/>
    <property type="project" value="UniProtKB-UniRule"/>
</dbReference>
<evidence type="ECO:0000256" key="6">
    <source>
        <dbReference type="RuleBase" id="RU361137"/>
    </source>
</evidence>
<evidence type="ECO:0000313" key="11">
    <source>
        <dbReference type="RefSeq" id="XP_003738307.2"/>
    </source>
</evidence>
<dbReference type="PROSITE" id="PS51826">
    <property type="entry name" value="PSBD"/>
    <property type="match status" value="1"/>
</dbReference>
<proteinExistence type="inferred from homology"/>
<evidence type="ECO:0000256" key="7">
    <source>
        <dbReference type="SAM" id="MobiDB-lite"/>
    </source>
</evidence>
<comment type="catalytic activity">
    <reaction evidence="6">
        <text>N(6)-[(R)-dihydrolipoyl]-L-lysyl-[protein] + acetyl-CoA = N(6)-[(R)-S(8)-acetyldihydrolipoyl]-L-lysyl-[protein] + CoA</text>
        <dbReference type="Rhea" id="RHEA:17017"/>
        <dbReference type="Rhea" id="RHEA-COMP:10475"/>
        <dbReference type="Rhea" id="RHEA-COMP:10478"/>
        <dbReference type="ChEBI" id="CHEBI:57287"/>
        <dbReference type="ChEBI" id="CHEBI:57288"/>
        <dbReference type="ChEBI" id="CHEBI:83100"/>
        <dbReference type="ChEBI" id="CHEBI:83111"/>
        <dbReference type="EC" id="2.3.1.12"/>
    </reaction>
</comment>
<gene>
    <name evidence="11" type="primary">LOC100901187</name>
</gene>
<dbReference type="FunFam" id="2.40.50.100:FF:000010">
    <property type="entry name" value="Acetyltransferase component of pyruvate dehydrogenase complex"/>
    <property type="match status" value="1"/>
</dbReference>
<dbReference type="Pfam" id="PF00198">
    <property type="entry name" value="2-oxoacid_dh"/>
    <property type="match status" value="1"/>
</dbReference>
<dbReference type="Proteomes" id="UP000694867">
    <property type="component" value="Unplaced"/>
</dbReference>
<evidence type="ECO:0000256" key="3">
    <source>
        <dbReference type="ARBA" id="ARBA00022823"/>
    </source>
</evidence>
<protein>
    <recommendedName>
        <fullName evidence="6">Acetyltransferase component of pyruvate dehydrogenase complex</fullName>
        <ecNumber evidence="6">2.3.1.12</ecNumber>
    </recommendedName>
</protein>
<dbReference type="Gene3D" id="3.30.559.10">
    <property type="entry name" value="Chloramphenicol acetyltransferase-like domain"/>
    <property type="match status" value="1"/>
</dbReference>